<evidence type="ECO:0000259" key="3">
    <source>
        <dbReference type="PROSITE" id="PS51352"/>
    </source>
</evidence>
<dbReference type="EMBL" id="ML735285">
    <property type="protein sequence ID" value="KAE8387979.1"/>
    <property type="molecule type" value="Genomic_DNA"/>
</dbReference>
<dbReference type="OrthoDB" id="19690at2759"/>
<protein>
    <submittedName>
        <fullName evidence="4">Thioredoxin-like protein</fullName>
    </submittedName>
</protein>
<feature type="domain" description="Thioredoxin" evidence="3">
    <location>
        <begin position="1"/>
        <end position="118"/>
    </location>
</feature>
<dbReference type="PROSITE" id="PS00194">
    <property type="entry name" value="THIOREDOXIN_1"/>
    <property type="match status" value="1"/>
</dbReference>
<dbReference type="PROSITE" id="PS51352">
    <property type="entry name" value="THIOREDOXIN_2"/>
    <property type="match status" value="1"/>
</dbReference>
<reference evidence="4" key="1">
    <citation type="submission" date="2019-04" db="EMBL/GenBank/DDBJ databases">
        <title>Friends and foes A comparative genomics studyof 23 Aspergillus species from section Flavi.</title>
        <authorList>
            <consortium name="DOE Joint Genome Institute"/>
            <person name="Kjaerbolling I."/>
            <person name="Vesth T."/>
            <person name="Frisvad J.C."/>
            <person name="Nybo J.L."/>
            <person name="Theobald S."/>
            <person name="Kildgaard S."/>
            <person name="Isbrandt T."/>
            <person name="Kuo A."/>
            <person name="Sato A."/>
            <person name="Lyhne E.K."/>
            <person name="Kogle M.E."/>
            <person name="Wiebenga A."/>
            <person name="Kun R.S."/>
            <person name="Lubbers R.J."/>
            <person name="Makela M.R."/>
            <person name="Barry K."/>
            <person name="Chovatia M."/>
            <person name="Clum A."/>
            <person name="Daum C."/>
            <person name="Haridas S."/>
            <person name="He G."/>
            <person name="LaButti K."/>
            <person name="Lipzen A."/>
            <person name="Mondo S."/>
            <person name="Riley R."/>
            <person name="Salamov A."/>
            <person name="Simmons B.A."/>
            <person name="Magnuson J.K."/>
            <person name="Henrissat B."/>
            <person name="Mortensen U.H."/>
            <person name="Larsen T.O."/>
            <person name="Devries R.P."/>
            <person name="Grigoriev I.V."/>
            <person name="Machida M."/>
            <person name="Baker S.E."/>
            <person name="Andersen M.R."/>
        </authorList>
    </citation>
    <scope>NUCLEOTIDE SEQUENCE [LARGE SCALE GENOMIC DNA]</scope>
    <source>
        <strain evidence="4">IBT 14317</strain>
    </source>
</reference>
<dbReference type="Gene3D" id="3.40.30.10">
    <property type="entry name" value="Glutaredoxin"/>
    <property type="match status" value="1"/>
</dbReference>
<dbReference type="Proteomes" id="UP000326877">
    <property type="component" value="Unassembled WGS sequence"/>
</dbReference>
<evidence type="ECO:0000256" key="1">
    <source>
        <dbReference type="ARBA" id="ARBA00008987"/>
    </source>
</evidence>
<proteinExistence type="inferred from homology"/>
<dbReference type="PANTHER" id="PTHR46115">
    <property type="entry name" value="THIOREDOXIN-LIKE PROTEIN 1"/>
    <property type="match status" value="1"/>
</dbReference>
<dbReference type="PRINTS" id="PR00421">
    <property type="entry name" value="THIOREDOXIN"/>
</dbReference>
<dbReference type="InterPro" id="IPR017937">
    <property type="entry name" value="Thioredoxin_CS"/>
</dbReference>
<keyword evidence="2" id="KW-1015">Disulfide bond</keyword>
<comment type="similarity">
    <text evidence="1">Belongs to the thioredoxin family.</text>
</comment>
<dbReference type="CDD" id="cd02947">
    <property type="entry name" value="TRX_family"/>
    <property type="match status" value="1"/>
</dbReference>
<dbReference type="FunFam" id="3.40.30.10:FF:000245">
    <property type="entry name" value="Thioredoxin"/>
    <property type="match status" value="1"/>
</dbReference>
<evidence type="ECO:0000256" key="2">
    <source>
        <dbReference type="ARBA" id="ARBA00023157"/>
    </source>
</evidence>
<organism evidence="4">
    <name type="scientific">Petromyces alliaceus</name>
    <name type="common">Aspergillus alliaceus</name>
    <dbReference type="NCBI Taxonomy" id="209559"/>
    <lineage>
        <taxon>Eukaryota</taxon>
        <taxon>Fungi</taxon>
        <taxon>Dikarya</taxon>
        <taxon>Ascomycota</taxon>
        <taxon>Pezizomycotina</taxon>
        <taxon>Eurotiomycetes</taxon>
        <taxon>Eurotiomycetidae</taxon>
        <taxon>Eurotiales</taxon>
        <taxon>Aspergillaceae</taxon>
        <taxon>Aspergillus</taxon>
        <taxon>Aspergillus subgen. Circumdati</taxon>
    </lineage>
</organism>
<dbReference type="InterPro" id="IPR013766">
    <property type="entry name" value="Thioredoxin_domain"/>
</dbReference>
<gene>
    <name evidence="4" type="ORF">BDV23DRAFT_185843</name>
</gene>
<evidence type="ECO:0000313" key="4">
    <source>
        <dbReference type="EMBL" id="KAE8387979.1"/>
    </source>
</evidence>
<name>A0A5N7C1S9_PETAA</name>
<dbReference type="AlphaFoldDB" id="A0A5N7C1S9"/>
<dbReference type="InterPro" id="IPR036249">
    <property type="entry name" value="Thioredoxin-like_sf"/>
</dbReference>
<dbReference type="SUPFAM" id="SSF52833">
    <property type="entry name" value="Thioredoxin-like"/>
    <property type="match status" value="1"/>
</dbReference>
<sequence length="118" mass="13127">MSLPNLSQSAKMSHGNVIEVVSAAQFESIVDNEPCVVKFYADWCPPCRAVSPAFSRLSQEYPEVKFLAVNVDQMGSVSRKNNVNAMPTFLFFDDGKEAGRIIGADIRSVQEHIRELFT</sequence>
<dbReference type="Pfam" id="PF00085">
    <property type="entry name" value="Thioredoxin"/>
    <property type="match status" value="1"/>
</dbReference>
<accession>A0A5N7C1S9</accession>